<evidence type="ECO:0000313" key="4">
    <source>
        <dbReference type="Proteomes" id="UP000807353"/>
    </source>
</evidence>
<reference evidence="3" key="1">
    <citation type="submission" date="2020-11" db="EMBL/GenBank/DDBJ databases">
        <authorList>
            <consortium name="DOE Joint Genome Institute"/>
            <person name="Ahrendt S."/>
            <person name="Riley R."/>
            <person name="Andreopoulos W."/>
            <person name="Labutti K."/>
            <person name="Pangilinan J."/>
            <person name="Ruiz-Duenas F.J."/>
            <person name="Barrasa J.M."/>
            <person name="Sanchez-Garcia M."/>
            <person name="Camarero S."/>
            <person name="Miyauchi S."/>
            <person name="Serrano A."/>
            <person name="Linde D."/>
            <person name="Babiker R."/>
            <person name="Drula E."/>
            <person name="Ayuso-Fernandez I."/>
            <person name="Pacheco R."/>
            <person name="Padilla G."/>
            <person name="Ferreira P."/>
            <person name="Barriuso J."/>
            <person name="Kellner H."/>
            <person name="Castanera R."/>
            <person name="Alfaro M."/>
            <person name="Ramirez L."/>
            <person name="Pisabarro A.G."/>
            <person name="Kuo A."/>
            <person name="Tritt A."/>
            <person name="Lipzen A."/>
            <person name="He G."/>
            <person name="Yan M."/>
            <person name="Ng V."/>
            <person name="Cullen D."/>
            <person name="Martin F."/>
            <person name="Rosso M.-N."/>
            <person name="Henrissat B."/>
            <person name="Hibbett D."/>
            <person name="Martinez A.T."/>
            <person name="Grigoriev I.V."/>
        </authorList>
    </citation>
    <scope>NUCLEOTIDE SEQUENCE</scope>
    <source>
        <strain evidence="3">CBS 247.69</strain>
    </source>
</reference>
<dbReference type="OrthoDB" id="2638860at2759"/>
<comment type="caution">
    <text evidence="3">The sequence shown here is derived from an EMBL/GenBank/DDBJ whole genome shotgun (WGS) entry which is preliminary data.</text>
</comment>
<evidence type="ECO:0000256" key="1">
    <source>
        <dbReference type="SAM" id="Phobius"/>
    </source>
</evidence>
<gene>
    <name evidence="3" type="ORF">BDZ94DRAFT_61712</name>
</gene>
<feature type="transmembrane region" description="Helical" evidence="1">
    <location>
        <begin position="162"/>
        <end position="181"/>
    </location>
</feature>
<evidence type="ECO:0000313" key="3">
    <source>
        <dbReference type="EMBL" id="KAF9467224.1"/>
    </source>
</evidence>
<feature type="transmembrane region" description="Helical" evidence="1">
    <location>
        <begin position="81"/>
        <end position="104"/>
    </location>
</feature>
<feature type="transmembrane region" description="Helical" evidence="1">
    <location>
        <begin position="116"/>
        <end position="142"/>
    </location>
</feature>
<dbReference type="Proteomes" id="UP000807353">
    <property type="component" value="Unassembled WGS sequence"/>
</dbReference>
<evidence type="ECO:0000259" key="2">
    <source>
        <dbReference type="Pfam" id="PF20151"/>
    </source>
</evidence>
<sequence>MDATAYQSRHILKGQVQLATTIVIVYDHLTTLDREIEFIWAKKWSLAQIIFVVNRYLGDVVYICATIETIVTSPKFQDVTFIWTCFQAWGLNIVLWSMQAIMQLRIASMYNNSRKVIYAMAIVYVFEIIAMSIILGIVLETIHVSSEIIPGLFTIKVAVFPSWYYTMWIPPIFMEATIFGFSFYSGRQSLTFVLLRDSILFPFIALLAYALSIGGCKGYPNPGGQTSVSVAGVVACVLGPRLMLNLREAYYRPFTEEARGQPSAVMSGIQL</sequence>
<dbReference type="AlphaFoldDB" id="A0A9P5YDF0"/>
<proteinExistence type="predicted"/>
<dbReference type="Pfam" id="PF20151">
    <property type="entry name" value="DUF6533"/>
    <property type="match status" value="1"/>
</dbReference>
<dbReference type="EMBL" id="MU150238">
    <property type="protein sequence ID" value="KAF9467224.1"/>
    <property type="molecule type" value="Genomic_DNA"/>
</dbReference>
<feature type="transmembrane region" description="Helical" evidence="1">
    <location>
        <begin position="226"/>
        <end position="244"/>
    </location>
</feature>
<keyword evidence="4" id="KW-1185">Reference proteome</keyword>
<keyword evidence="1" id="KW-0472">Membrane</keyword>
<protein>
    <recommendedName>
        <fullName evidence="2">DUF6533 domain-containing protein</fullName>
    </recommendedName>
</protein>
<name>A0A9P5YDF0_9AGAR</name>
<dbReference type="InterPro" id="IPR045340">
    <property type="entry name" value="DUF6533"/>
</dbReference>
<feature type="transmembrane region" description="Helical" evidence="1">
    <location>
        <begin position="193"/>
        <end position="214"/>
    </location>
</feature>
<feature type="domain" description="DUF6533" evidence="2">
    <location>
        <begin position="16"/>
        <end position="58"/>
    </location>
</feature>
<keyword evidence="1" id="KW-1133">Transmembrane helix</keyword>
<organism evidence="3 4">
    <name type="scientific">Collybia nuda</name>
    <dbReference type="NCBI Taxonomy" id="64659"/>
    <lineage>
        <taxon>Eukaryota</taxon>
        <taxon>Fungi</taxon>
        <taxon>Dikarya</taxon>
        <taxon>Basidiomycota</taxon>
        <taxon>Agaricomycotina</taxon>
        <taxon>Agaricomycetes</taxon>
        <taxon>Agaricomycetidae</taxon>
        <taxon>Agaricales</taxon>
        <taxon>Tricholomatineae</taxon>
        <taxon>Clitocybaceae</taxon>
        <taxon>Collybia</taxon>
    </lineage>
</organism>
<accession>A0A9P5YDF0</accession>
<keyword evidence="1" id="KW-0812">Transmembrane</keyword>